<organism evidence="2 3">
    <name type="scientific">Parasponia andersonii</name>
    <name type="common">Sponia andersonii</name>
    <dbReference type="NCBI Taxonomy" id="3476"/>
    <lineage>
        <taxon>Eukaryota</taxon>
        <taxon>Viridiplantae</taxon>
        <taxon>Streptophyta</taxon>
        <taxon>Embryophyta</taxon>
        <taxon>Tracheophyta</taxon>
        <taxon>Spermatophyta</taxon>
        <taxon>Magnoliopsida</taxon>
        <taxon>eudicotyledons</taxon>
        <taxon>Gunneridae</taxon>
        <taxon>Pentapetalae</taxon>
        <taxon>rosids</taxon>
        <taxon>fabids</taxon>
        <taxon>Rosales</taxon>
        <taxon>Cannabaceae</taxon>
        <taxon>Parasponia</taxon>
    </lineage>
</organism>
<feature type="domain" description="RNase H type-1" evidence="1">
    <location>
        <begin position="105"/>
        <end position="184"/>
    </location>
</feature>
<dbReference type="InterPro" id="IPR044730">
    <property type="entry name" value="RNase_H-like_dom_plant"/>
</dbReference>
<dbReference type="InterPro" id="IPR012337">
    <property type="entry name" value="RNaseH-like_sf"/>
</dbReference>
<dbReference type="GO" id="GO:0003676">
    <property type="term" value="F:nucleic acid binding"/>
    <property type="evidence" value="ECO:0007669"/>
    <property type="project" value="InterPro"/>
</dbReference>
<proteinExistence type="predicted"/>
<evidence type="ECO:0000313" key="2">
    <source>
        <dbReference type="EMBL" id="PON31816.1"/>
    </source>
</evidence>
<dbReference type="PANTHER" id="PTHR47074">
    <property type="entry name" value="BNAC02G40300D PROTEIN"/>
    <property type="match status" value="1"/>
</dbReference>
<keyword evidence="3" id="KW-1185">Reference proteome</keyword>
<dbReference type="OrthoDB" id="1747175at2759"/>
<dbReference type="InterPro" id="IPR052929">
    <property type="entry name" value="RNase_H-like_EbsB-rel"/>
</dbReference>
<dbReference type="InterPro" id="IPR002156">
    <property type="entry name" value="RNaseH_domain"/>
</dbReference>
<dbReference type="CDD" id="cd06222">
    <property type="entry name" value="RNase_H_like"/>
    <property type="match status" value="1"/>
</dbReference>
<dbReference type="AlphaFoldDB" id="A0A2P5A5K8"/>
<evidence type="ECO:0000313" key="3">
    <source>
        <dbReference type="Proteomes" id="UP000237105"/>
    </source>
</evidence>
<dbReference type="Pfam" id="PF13456">
    <property type="entry name" value="RVT_3"/>
    <property type="match status" value="1"/>
</dbReference>
<dbReference type="SUPFAM" id="SSF53098">
    <property type="entry name" value="Ribonuclease H-like"/>
    <property type="match status" value="1"/>
</dbReference>
<evidence type="ECO:0000259" key="1">
    <source>
        <dbReference type="Pfam" id="PF13456"/>
    </source>
</evidence>
<sequence>MLGFKPFLGNSTAIPRKPSPDLLCLLMKKLSKDDFETWCVMVWMIWKERIFVVHGKPGREPLVLLEDIKGWLSKFKRLYSPELPKVCSRLHMGWPLPSPGSLKLNVDAAVDTFSRLIGIGAIIRDGIGAVVATLFTGNMGHFGAFFAECMVVREGLKFSWEEGHNVNLVKCDSLNVIKAIHSRCSLGIKSSIINDIVVNFS</sequence>
<protein>
    <submittedName>
        <fullName evidence="2">Ribonuclease H-like domain containing protein</fullName>
    </submittedName>
</protein>
<dbReference type="PANTHER" id="PTHR47074:SF11">
    <property type="entry name" value="REVERSE TRANSCRIPTASE-LIKE PROTEIN"/>
    <property type="match status" value="1"/>
</dbReference>
<dbReference type="EMBL" id="JXTB01000921">
    <property type="protein sequence ID" value="PON31816.1"/>
    <property type="molecule type" value="Genomic_DNA"/>
</dbReference>
<accession>A0A2P5A5K8</accession>
<gene>
    <name evidence="2" type="ORF">PanWU01x14_366660</name>
</gene>
<name>A0A2P5A5K8_PARAD</name>
<reference evidence="3" key="1">
    <citation type="submission" date="2016-06" db="EMBL/GenBank/DDBJ databases">
        <title>Parallel loss of symbiosis genes in relatives of nitrogen-fixing non-legume Parasponia.</title>
        <authorList>
            <person name="Van Velzen R."/>
            <person name="Holmer R."/>
            <person name="Bu F."/>
            <person name="Rutten L."/>
            <person name="Van Zeijl A."/>
            <person name="Liu W."/>
            <person name="Santuari L."/>
            <person name="Cao Q."/>
            <person name="Sharma T."/>
            <person name="Shen D."/>
            <person name="Roswanjaya Y."/>
            <person name="Wardhani T."/>
            <person name="Kalhor M.S."/>
            <person name="Jansen J."/>
            <person name="Van den Hoogen J."/>
            <person name="Gungor B."/>
            <person name="Hartog M."/>
            <person name="Hontelez J."/>
            <person name="Verver J."/>
            <person name="Yang W.-C."/>
            <person name="Schijlen E."/>
            <person name="Repin R."/>
            <person name="Schilthuizen M."/>
            <person name="Schranz E."/>
            <person name="Heidstra R."/>
            <person name="Miyata K."/>
            <person name="Fedorova E."/>
            <person name="Kohlen W."/>
            <person name="Bisseling T."/>
            <person name="Smit S."/>
            <person name="Geurts R."/>
        </authorList>
    </citation>
    <scope>NUCLEOTIDE SEQUENCE [LARGE SCALE GENOMIC DNA]</scope>
    <source>
        <strain evidence="3">cv. WU1-14</strain>
    </source>
</reference>
<dbReference type="GO" id="GO:0004523">
    <property type="term" value="F:RNA-DNA hybrid ribonuclease activity"/>
    <property type="evidence" value="ECO:0007669"/>
    <property type="project" value="InterPro"/>
</dbReference>
<dbReference type="Proteomes" id="UP000237105">
    <property type="component" value="Unassembled WGS sequence"/>
</dbReference>
<comment type="caution">
    <text evidence="2">The sequence shown here is derived from an EMBL/GenBank/DDBJ whole genome shotgun (WGS) entry which is preliminary data.</text>
</comment>